<gene>
    <name evidence="1" type="ORF">G3I71_46475</name>
</gene>
<dbReference type="AlphaFoldDB" id="A0A6B3C868"/>
<name>A0A6B3C868_9ACTN</name>
<organism evidence="1">
    <name type="scientific">Streptomyces sp. SID12501</name>
    <dbReference type="NCBI Taxonomy" id="2706042"/>
    <lineage>
        <taxon>Bacteria</taxon>
        <taxon>Bacillati</taxon>
        <taxon>Actinomycetota</taxon>
        <taxon>Actinomycetes</taxon>
        <taxon>Kitasatosporales</taxon>
        <taxon>Streptomycetaceae</taxon>
        <taxon>Streptomyces</taxon>
    </lineage>
</organism>
<reference evidence="1" key="1">
    <citation type="submission" date="2020-01" db="EMBL/GenBank/DDBJ databases">
        <title>Insect and environment-associated Actinomycetes.</title>
        <authorList>
            <person name="Currrie C."/>
            <person name="Chevrette M."/>
            <person name="Carlson C."/>
            <person name="Stubbendieck R."/>
            <person name="Wendt-Pienkowski E."/>
        </authorList>
    </citation>
    <scope>NUCLEOTIDE SEQUENCE</scope>
    <source>
        <strain evidence="1">SID12501</strain>
    </source>
</reference>
<sequence>MSGISVEVLPDAGPPQVGITVSGLGGPAVVSVEVSWDGGGTWHGVRGAQRV</sequence>
<comment type="caution">
    <text evidence="1">The sequence shown here is derived from an EMBL/GenBank/DDBJ whole genome shotgun (WGS) entry which is preliminary data.</text>
</comment>
<dbReference type="EMBL" id="JAAGLU010000404">
    <property type="protein sequence ID" value="NEC93015.1"/>
    <property type="molecule type" value="Genomic_DNA"/>
</dbReference>
<proteinExistence type="predicted"/>
<accession>A0A6B3C868</accession>
<protein>
    <submittedName>
        <fullName evidence="1">Uncharacterized protein</fullName>
    </submittedName>
</protein>
<feature type="non-terminal residue" evidence="1">
    <location>
        <position position="51"/>
    </location>
</feature>
<evidence type="ECO:0000313" key="1">
    <source>
        <dbReference type="EMBL" id="NEC93015.1"/>
    </source>
</evidence>